<dbReference type="InterPro" id="IPR050770">
    <property type="entry name" value="Intradiol_RC_Dioxygenase"/>
</dbReference>
<evidence type="ECO:0000313" key="13">
    <source>
        <dbReference type="Proteomes" id="UP000240957"/>
    </source>
</evidence>
<comment type="caution">
    <text evidence="12">The sequence shown here is derived from an EMBL/GenBank/DDBJ whole genome shotgun (WGS) entry which is preliminary data.</text>
</comment>
<evidence type="ECO:0000256" key="2">
    <source>
        <dbReference type="ARBA" id="ARBA00005211"/>
    </source>
</evidence>
<dbReference type="GO" id="GO:0008199">
    <property type="term" value="F:ferric iron binding"/>
    <property type="evidence" value="ECO:0007669"/>
    <property type="project" value="InterPro"/>
</dbReference>
<sequence>MYQLTQDVIDSFSKIENERQKHLITTLAAKLHEYIEDVQLSQNEWEMAIDFLTRTGQMCHGQRQEYILLSDVMGISMLVDEINHHQHEKQTPSTVFGPFFIPEMPVRDYGASIVEHADTETEQLPLLITGRVVDPDLNPIQNAKIEIWQTAENGMYSGQDAAQQLGNLRGIFYSQAQGEYAIQSIIPVSYQIPSDGPVGELLNFSKRHFWRPAHIHFMITAENHHRLVTHLFLKDDPYLESDTVFGVKDALIVDYQRCEYSAEMEQKFNIDSAYYKVDYQFVLAKEQA</sequence>
<dbReference type="InterPro" id="IPR007535">
    <property type="entry name" value="Catechol_dOase_N"/>
</dbReference>
<dbReference type="PANTHER" id="PTHR33711:SF7">
    <property type="entry name" value="INTRADIOL RING-CLEAVAGE DIOXYGENASES DOMAIN-CONTAINING PROTEIN-RELATED"/>
    <property type="match status" value="1"/>
</dbReference>
<evidence type="ECO:0000259" key="9">
    <source>
        <dbReference type="Pfam" id="PF00775"/>
    </source>
</evidence>
<dbReference type="EMBL" id="JBHRSF010000062">
    <property type="protein sequence ID" value="MFC2996308.1"/>
    <property type="molecule type" value="Genomic_DNA"/>
</dbReference>
<evidence type="ECO:0000313" key="12">
    <source>
        <dbReference type="EMBL" id="RFC82275.1"/>
    </source>
</evidence>
<name>A0A371YLD4_9GAMM</name>
<dbReference type="GO" id="GO:0009712">
    <property type="term" value="P:catechol-containing compound metabolic process"/>
    <property type="evidence" value="ECO:0007669"/>
    <property type="project" value="InterPro"/>
</dbReference>
<reference evidence="14" key="3">
    <citation type="journal article" date="2019" name="Int. J. Syst. Evol. Microbiol.">
        <title>The Global Catalogue of Microorganisms (GCM) 10K type strain sequencing project: providing services to taxonomists for standard genome sequencing and annotation.</title>
        <authorList>
            <consortium name="The Broad Institute Genomics Platform"/>
            <consortium name="The Broad Institute Genome Sequencing Center for Infectious Disease"/>
            <person name="Wu L."/>
            <person name="Ma J."/>
        </authorList>
    </citation>
    <scope>NUCLEOTIDE SEQUENCE [LARGE SCALE GENOMIC DNA]</scope>
    <source>
        <strain evidence="14">KCTC 62575</strain>
    </source>
</reference>
<reference evidence="12 13" key="2">
    <citation type="submission" date="2018-08" db="EMBL/GenBank/DDBJ databases">
        <title>The draft genome of Acinetobacter sichuanensis strain WCHAc060041.</title>
        <authorList>
            <person name="Qin J."/>
            <person name="Feng Y."/>
            <person name="Zong Z."/>
        </authorList>
    </citation>
    <scope>NUCLEOTIDE SEQUENCE [LARGE SCALE GENOMIC DNA]</scope>
    <source>
        <strain evidence="12 13">WCHAc060041</strain>
    </source>
</reference>
<evidence type="ECO:0000256" key="8">
    <source>
        <dbReference type="ARBA" id="ARBA00023004"/>
    </source>
</evidence>
<dbReference type="InterPro" id="IPR000627">
    <property type="entry name" value="Intradiol_dOase_C"/>
</dbReference>
<dbReference type="Proteomes" id="UP001595455">
    <property type="component" value="Unassembled WGS sequence"/>
</dbReference>
<evidence type="ECO:0000313" key="11">
    <source>
        <dbReference type="EMBL" id="MFC2996308.1"/>
    </source>
</evidence>
<organism evidence="12 13">
    <name type="scientific">Acinetobacter sichuanensis</name>
    <dbReference type="NCBI Taxonomy" id="2136183"/>
    <lineage>
        <taxon>Bacteria</taxon>
        <taxon>Pseudomonadati</taxon>
        <taxon>Pseudomonadota</taxon>
        <taxon>Gammaproteobacteria</taxon>
        <taxon>Moraxellales</taxon>
        <taxon>Moraxellaceae</taxon>
        <taxon>Acinetobacter</taxon>
    </lineage>
</organism>
<dbReference type="AlphaFoldDB" id="A0A371YLD4"/>
<evidence type="ECO:0000256" key="7">
    <source>
        <dbReference type="ARBA" id="ARBA00023002"/>
    </source>
</evidence>
<comment type="similarity">
    <text evidence="3">Belongs to the intradiol ring-cleavage dioxygenase family.</text>
</comment>
<dbReference type="SUPFAM" id="SSF49482">
    <property type="entry name" value="Aromatic compound dioxygenase"/>
    <property type="match status" value="1"/>
</dbReference>
<comment type="cofactor">
    <cofactor evidence="1">
        <name>Fe(3+)</name>
        <dbReference type="ChEBI" id="CHEBI:29034"/>
    </cofactor>
</comment>
<keyword evidence="5" id="KW-0058">Aromatic hydrocarbons catabolism</keyword>
<accession>A0A371YLD4</accession>
<feature type="domain" description="Catechol dioxygenase N-terminal" evidence="10">
    <location>
        <begin position="17"/>
        <end position="90"/>
    </location>
</feature>
<evidence type="ECO:0000313" key="14">
    <source>
        <dbReference type="Proteomes" id="UP001595455"/>
    </source>
</evidence>
<protein>
    <submittedName>
        <fullName evidence="11 12">Dioxygenase</fullName>
    </submittedName>
</protein>
<feature type="domain" description="Intradiol ring-cleavage dioxygenases" evidence="9">
    <location>
        <begin position="97"/>
        <end position="270"/>
    </location>
</feature>
<keyword evidence="8" id="KW-0408">Iron</keyword>
<gene>
    <name evidence="11" type="ORF">ACFODO_13720</name>
    <name evidence="12" type="ORF">C9E89_017440</name>
</gene>
<keyword evidence="4" id="KW-0479">Metal-binding</keyword>
<evidence type="ECO:0000256" key="3">
    <source>
        <dbReference type="ARBA" id="ARBA00007825"/>
    </source>
</evidence>
<dbReference type="OrthoDB" id="9800887at2"/>
<evidence type="ECO:0000256" key="6">
    <source>
        <dbReference type="ARBA" id="ARBA00022964"/>
    </source>
</evidence>
<comment type="pathway">
    <text evidence="2">Aromatic compound metabolism.</text>
</comment>
<reference evidence="11" key="4">
    <citation type="submission" date="2024-09" db="EMBL/GenBank/DDBJ databases">
        <authorList>
            <person name="Sun Q."/>
            <person name="Mori K."/>
        </authorList>
    </citation>
    <scope>NUCLEOTIDE SEQUENCE</scope>
    <source>
        <strain evidence="11">KCTC 62575</strain>
    </source>
</reference>
<dbReference type="EMBL" id="PYIX02000038">
    <property type="protein sequence ID" value="RFC82275.1"/>
    <property type="molecule type" value="Genomic_DNA"/>
</dbReference>
<dbReference type="RefSeq" id="WP_107009606.1">
    <property type="nucleotide sequence ID" value="NZ_JBHRSF010000062.1"/>
</dbReference>
<proteinExistence type="inferred from homology"/>
<dbReference type="Pfam" id="PF00775">
    <property type="entry name" value="Dioxygenase_C"/>
    <property type="match status" value="1"/>
</dbReference>
<evidence type="ECO:0000256" key="4">
    <source>
        <dbReference type="ARBA" id="ARBA00022723"/>
    </source>
</evidence>
<keyword evidence="6 12" id="KW-0223">Dioxygenase</keyword>
<dbReference type="Gene3D" id="2.60.130.10">
    <property type="entry name" value="Aromatic compound dioxygenase"/>
    <property type="match status" value="1"/>
</dbReference>
<evidence type="ECO:0000256" key="5">
    <source>
        <dbReference type="ARBA" id="ARBA00022797"/>
    </source>
</evidence>
<dbReference type="Pfam" id="PF04444">
    <property type="entry name" value="Dioxygenase_N"/>
    <property type="match status" value="1"/>
</dbReference>
<keyword evidence="14" id="KW-1185">Reference proteome</keyword>
<reference evidence="11" key="1">
    <citation type="journal article" date="2014" name="Int. J. Syst. Evol. Microbiol.">
        <title>Complete genome of a new Firmicutes species belonging to the dominant human colonic microbiota ('Ruminococcus bicirculans') reveals two chromosomes and a selective capacity to utilize plant glucans.</title>
        <authorList>
            <consortium name="NISC Comparative Sequencing Program"/>
            <person name="Wegmann U."/>
            <person name="Louis P."/>
            <person name="Goesmann A."/>
            <person name="Henrissat B."/>
            <person name="Duncan S.H."/>
            <person name="Flint H.J."/>
        </authorList>
    </citation>
    <scope>NUCLEOTIDE SEQUENCE</scope>
    <source>
        <strain evidence="11">KCTC 62575</strain>
    </source>
</reference>
<dbReference type="Proteomes" id="UP000240957">
    <property type="component" value="Unassembled WGS sequence"/>
</dbReference>
<keyword evidence="7" id="KW-0560">Oxidoreductase</keyword>
<dbReference type="GO" id="GO:0018576">
    <property type="term" value="F:catechol 1,2-dioxygenase activity"/>
    <property type="evidence" value="ECO:0007669"/>
    <property type="project" value="InterPro"/>
</dbReference>
<evidence type="ECO:0000259" key="10">
    <source>
        <dbReference type="Pfam" id="PF04444"/>
    </source>
</evidence>
<dbReference type="InterPro" id="IPR015889">
    <property type="entry name" value="Intradiol_dOase_core"/>
</dbReference>
<evidence type="ECO:0000256" key="1">
    <source>
        <dbReference type="ARBA" id="ARBA00001965"/>
    </source>
</evidence>
<dbReference type="PANTHER" id="PTHR33711">
    <property type="entry name" value="DIOXYGENASE, PUTATIVE (AFU_ORTHOLOGUE AFUA_2G02910)-RELATED"/>
    <property type="match status" value="1"/>
</dbReference>